<protein>
    <submittedName>
        <fullName evidence="1">Uncharacterized protein</fullName>
    </submittedName>
</protein>
<evidence type="ECO:0000313" key="1">
    <source>
        <dbReference type="EMBL" id="GFY73955.1"/>
    </source>
</evidence>
<dbReference type="EMBL" id="BMAV01020478">
    <property type="protein sequence ID" value="GFY73955.1"/>
    <property type="molecule type" value="Genomic_DNA"/>
</dbReference>
<comment type="caution">
    <text evidence="1">The sequence shown here is derived from an EMBL/GenBank/DDBJ whole genome shotgun (WGS) entry which is preliminary data.</text>
</comment>
<gene>
    <name evidence="1" type="ORF">TNIN_236671</name>
</gene>
<keyword evidence="2" id="KW-1185">Reference proteome</keyword>
<dbReference type="Proteomes" id="UP000886998">
    <property type="component" value="Unassembled WGS sequence"/>
</dbReference>
<proteinExistence type="predicted"/>
<name>A0A8X7CQ23_9ARAC</name>
<organism evidence="1 2">
    <name type="scientific">Trichonephila inaurata madagascariensis</name>
    <dbReference type="NCBI Taxonomy" id="2747483"/>
    <lineage>
        <taxon>Eukaryota</taxon>
        <taxon>Metazoa</taxon>
        <taxon>Ecdysozoa</taxon>
        <taxon>Arthropoda</taxon>
        <taxon>Chelicerata</taxon>
        <taxon>Arachnida</taxon>
        <taxon>Araneae</taxon>
        <taxon>Araneomorphae</taxon>
        <taxon>Entelegynae</taxon>
        <taxon>Araneoidea</taxon>
        <taxon>Nephilidae</taxon>
        <taxon>Trichonephila</taxon>
        <taxon>Trichonephila inaurata</taxon>
    </lineage>
</organism>
<sequence length="110" mass="12504">MCPHFSSRYPYSGLQFLVGHFLQVQKEFVFWQKSEKVPVALMQQIIVIFLPLSAETISETLLDPVKLTTIGSLLGTKNRPESSALQIEEEAIYNFPVAHLKCRITCLHLV</sequence>
<reference evidence="1" key="1">
    <citation type="submission" date="2020-08" db="EMBL/GenBank/DDBJ databases">
        <title>Multicomponent nature underlies the extraordinary mechanical properties of spider dragline silk.</title>
        <authorList>
            <person name="Kono N."/>
            <person name="Nakamura H."/>
            <person name="Mori M."/>
            <person name="Yoshida Y."/>
            <person name="Ohtoshi R."/>
            <person name="Malay A.D."/>
            <person name="Moran D.A.P."/>
            <person name="Tomita M."/>
            <person name="Numata K."/>
            <person name="Arakawa K."/>
        </authorList>
    </citation>
    <scope>NUCLEOTIDE SEQUENCE</scope>
</reference>
<accession>A0A8X7CQ23</accession>
<evidence type="ECO:0000313" key="2">
    <source>
        <dbReference type="Proteomes" id="UP000886998"/>
    </source>
</evidence>
<dbReference type="AlphaFoldDB" id="A0A8X7CQ23"/>